<organism evidence="9 10">
    <name type="scientific">Candidatus Stercoripulliclostridium merdipullorum</name>
    <dbReference type="NCBI Taxonomy" id="2840952"/>
    <lineage>
        <taxon>Bacteria</taxon>
        <taxon>Bacillati</taxon>
        <taxon>Bacillota</taxon>
        <taxon>Clostridia</taxon>
        <taxon>Eubacteriales</taxon>
        <taxon>Candidatus Stercoripulliclostridium</taxon>
    </lineage>
</organism>
<dbReference type="Pfam" id="PF01513">
    <property type="entry name" value="NAD_kinase"/>
    <property type="match status" value="1"/>
</dbReference>
<keyword evidence="1 8" id="KW-0808">Transferase</keyword>
<evidence type="ECO:0000313" key="10">
    <source>
        <dbReference type="Proteomes" id="UP000886891"/>
    </source>
</evidence>
<sequence>MKIGIFANLDKDLEGRATTALVEFLLPRNFEVYVSEQLECLQLPVRYCDNATLAACDIVVVFGGDGTILRIAKECARTNAKIFAVNLGHRGFLAAVEYVELSNIFNDIASGNYVLDTRNLINVTAGENTYLALNEAVIARGAQTKMLKTEVRVNGALADKYASDGVIVSTPTGSTAYSLSAGGPIIAPDVNAVLITPICAHSLHSRPMVINSDNTIWIKLLRAETYAYLNIDGDDVQKLQSGDIFLVTKSEYSVSFIRLKKYNYYEKLLQKMRYWSSFDK</sequence>
<keyword evidence="4 8" id="KW-0067">ATP-binding</keyword>
<feature type="binding site" evidence="8">
    <location>
        <begin position="134"/>
        <end position="135"/>
    </location>
    <ligand>
        <name>NAD(+)</name>
        <dbReference type="ChEBI" id="CHEBI:57540"/>
    </ligand>
</feature>
<comment type="function">
    <text evidence="8">Involved in the regulation of the intracellular balance of NAD and NADP, and is a key enzyme in the biosynthesis of NADP. Catalyzes specifically the phosphorylation on 2'-hydroxyl of the adenosine moiety of NAD to yield NADP.</text>
</comment>
<comment type="similarity">
    <text evidence="8">Belongs to the NAD kinase family.</text>
</comment>
<gene>
    <name evidence="8" type="primary">nadK</name>
    <name evidence="9" type="ORF">IAB14_01845</name>
</gene>
<dbReference type="GO" id="GO:0005524">
    <property type="term" value="F:ATP binding"/>
    <property type="evidence" value="ECO:0007669"/>
    <property type="project" value="UniProtKB-KW"/>
</dbReference>
<feature type="active site" description="Proton acceptor" evidence="8">
    <location>
        <position position="65"/>
    </location>
</feature>
<dbReference type="Gene3D" id="3.40.50.10330">
    <property type="entry name" value="Probable inorganic polyphosphate/atp-NAD kinase, domain 1"/>
    <property type="match status" value="1"/>
</dbReference>
<feature type="binding site" evidence="8">
    <location>
        <position position="164"/>
    </location>
    <ligand>
        <name>NAD(+)</name>
        <dbReference type="ChEBI" id="CHEBI:57540"/>
    </ligand>
</feature>
<dbReference type="Proteomes" id="UP000886891">
    <property type="component" value="Unassembled WGS sequence"/>
</dbReference>
<keyword evidence="8" id="KW-0963">Cytoplasm</keyword>
<feature type="binding site" evidence="8">
    <location>
        <begin position="65"/>
        <end position="66"/>
    </location>
    <ligand>
        <name>NAD(+)</name>
        <dbReference type="ChEBI" id="CHEBI:57540"/>
    </ligand>
</feature>
<evidence type="ECO:0000256" key="2">
    <source>
        <dbReference type="ARBA" id="ARBA00022741"/>
    </source>
</evidence>
<comment type="caution">
    <text evidence="9">The sequence shown here is derived from an EMBL/GenBank/DDBJ whole genome shotgun (WGS) entry which is preliminary data.</text>
</comment>
<accession>A0A9D1NBH3</accession>
<evidence type="ECO:0000256" key="8">
    <source>
        <dbReference type="HAMAP-Rule" id="MF_00361"/>
    </source>
</evidence>
<evidence type="ECO:0000256" key="5">
    <source>
        <dbReference type="ARBA" id="ARBA00022857"/>
    </source>
</evidence>
<dbReference type="GO" id="GO:0051287">
    <property type="term" value="F:NAD binding"/>
    <property type="evidence" value="ECO:0007669"/>
    <property type="project" value="UniProtKB-ARBA"/>
</dbReference>
<feature type="binding site" evidence="8">
    <location>
        <position position="70"/>
    </location>
    <ligand>
        <name>NAD(+)</name>
        <dbReference type="ChEBI" id="CHEBI:57540"/>
    </ligand>
</feature>
<dbReference type="Gene3D" id="2.60.200.30">
    <property type="entry name" value="Probable inorganic polyphosphate/atp-NAD kinase, domain 2"/>
    <property type="match status" value="1"/>
</dbReference>
<dbReference type="InterPro" id="IPR002504">
    <property type="entry name" value="NADK"/>
</dbReference>
<reference evidence="9" key="1">
    <citation type="submission" date="2020-10" db="EMBL/GenBank/DDBJ databases">
        <authorList>
            <person name="Gilroy R."/>
        </authorList>
    </citation>
    <scope>NUCLEOTIDE SEQUENCE</scope>
    <source>
        <strain evidence="9">23406</strain>
    </source>
</reference>
<evidence type="ECO:0000256" key="6">
    <source>
        <dbReference type="ARBA" id="ARBA00023027"/>
    </source>
</evidence>
<dbReference type="GO" id="GO:0003951">
    <property type="term" value="F:NAD+ kinase activity"/>
    <property type="evidence" value="ECO:0007669"/>
    <property type="project" value="UniProtKB-UniRule"/>
</dbReference>
<evidence type="ECO:0000256" key="7">
    <source>
        <dbReference type="ARBA" id="ARBA00047925"/>
    </source>
</evidence>
<keyword evidence="2 8" id="KW-0547">Nucleotide-binding</keyword>
<dbReference type="AlphaFoldDB" id="A0A9D1NBH3"/>
<evidence type="ECO:0000256" key="1">
    <source>
        <dbReference type="ARBA" id="ARBA00022679"/>
    </source>
</evidence>
<dbReference type="Pfam" id="PF20143">
    <property type="entry name" value="NAD_kinase_C"/>
    <property type="match status" value="1"/>
</dbReference>
<dbReference type="InterPro" id="IPR016064">
    <property type="entry name" value="NAD/diacylglycerol_kinase_sf"/>
</dbReference>
<comment type="catalytic activity">
    <reaction evidence="7 8">
        <text>NAD(+) + ATP = ADP + NADP(+) + H(+)</text>
        <dbReference type="Rhea" id="RHEA:18629"/>
        <dbReference type="ChEBI" id="CHEBI:15378"/>
        <dbReference type="ChEBI" id="CHEBI:30616"/>
        <dbReference type="ChEBI" id="CHEBI:57540"/>
        <dbReference type="ChEBI" id="CHEBI:58349"/>
        <dbReference type="ChEBI" id="CHEBI:456216"/>
        <dbReference type="EC" id="2.7.1.23"/>
    </reaction>
</comment>
<keyword evidence="5 8" id="KW-0521">NADP</keyword>
<protein>
    <recommendedName>
        <fullName evidence="8">NAD kinase</fullName>
        <ecNumber evidence="8">2.7.1.23</ecNumber>
    </recommendedName>
    <alternativeName>
        <fullName evidence="8">ATP-dependent NAD kinase</fullName>
    </alternativeName>
</protein>
<dbReference type="EMBL" id="DVOH01000015">
    <property type="protein sequence ID" value="HIU99840.1"/>
    <property type="molecule type" value="Genomic_DNA"/>
</dbReference>
<feature type="binding site" evidence="8">
    <location>
        <position position="145"/>
    </location>
    <ligand>
        <name>NAD(+)</name>
        <dbReference type="ChEBI" id="CHEBI:57540"/>
    </ligand>
</feature>
<dbReference type="PANTHER" id="PTHR20275">
    <property type="entry name" value="NAD KINASE"/>
    <property type="match status" value="1"/>
</dbReference>
<feature type="binding site" evidence="8">
    <location>
        <begin position="175"/>
        <end position="180"/>
    </location>
    <ligand>
        <name>NAD(+)</name>
        <dbReference type="ChEBI" id="CHEBI:57540"/>
    </ligand>
</feature>
<evidence type="ECO:0000256" key="3">
    <source>
        <dbReference type="ARBA" id="ARBA00022777"/>
    </source>
</evidence>
<dbReference type="InterPro" id="IPR017437">
    <property type="entry name" value="ATP-NAD_kinase_PpnK-typ_C"/>
</dbReference>
<proteinExistence type="inferred from homology"/>
<comment type="cofactor">
    <cofactor evidence="8">
        <name>a divalent metal cation</name>
        <dbReference type="ChEBI" id="CHEBI:60240"/>
    </cofactor>
</comment>
<evidence type="ECO:0000256" key="4">
    <source>
        <dbReference type="ARBA" id="ARBA00022840"/>
    </source>
</evidence>
<dbReference type="GO" id="GO:0006741">
    <property type="term" value="P:NADP+ biosynthetic process"/>
    <property type="evidence" value="ECO:0007669"/>
    <property type="project" value="UniProtKB-UniRule"/>
</dbReference>
<dbReference type="HAMAP" id="MF_00361">
    <property type="entry name" value="NAD_kinase"/>
    <property type="match status" value="1"/>
</dbReference>
<dbReference type="GO" id="GO:0019674">
    <property type="term" value="P:NAD+ metabolic process"/>
    <property type="evidence" value="ECO:0007669"/>
    <property type="project" value="InterPro"/>
</dbReference>
<dbReference type="GO" id="GO:0005737">
    <property type="term" value="C:cytoplasm"/>
    <property type="evidence" value="ECO:0007669"/>
    <property type="project" value="UniProtKB-SubCell"/>
</dbReference>
<dbReference type="SUPFAM" id="SSF111331">
    <property type="entry name" value="NAD kinase/diacylglycerol kinase-like"/>
    <property type="match status" value="1"/>
</dbReference>
<comment type="caution">
    <text evidence="8">Lacks conserved residue(s) required for the propagation of feature annotation.</text>
</comment>
<comment type="subcellular location">
    <subcellularLocation>
        <location evidence="8">Cytoplasm</location>
    </subcellularLocation>
</comment>
<dbReference type="PANTHER" id="PTHR20275:SF0">
    <property type="entry name" value="NAD KINASE"/>
    <property type="match status" value="1"/>
</dbReference>
<name>A0A9D1NBH3_9FIRM</name>
<dbReference type="InterPro" id="IPR017438">
    <property type="entry name" value="ATP-NAD_kinase_N"/>
</dbReference>
<dbReference type="GO" id="GO:0046872">
    <property type="term" value="F:metal ion binding"/>
    <property type="evidence" value="ECO:0007669"/>
    <property type="project" value="UniProtKB-UniRule"/>
</dbReference>
<evidence type="ECO:0000313" key="9">
    <source>
        <dbReference type="EMBL" id="HIU99840.1"/>
    </source>
</evidence>
<reference evidence="9" key="2">
    <citation type="journal article" date="2021" name="PeerJ">
        <title>Extensive microbial diversity within the chicken gut microbiome revealed by metagenomics and culture.</title>
        <authorList>
            <person name="Gilroy R."/>
            <person name="Ravi A."/>
            <person name="Getino M."/>
            <person name="Pursley I."/>
            <person name="Horton D.L."/>
            <person name="Alikhan N.F."/>
            <person name="Baker D."/>
            <person name="Gharbi K."/>
            <person name="Hall N."/>
            <person name="Watson M."/>
            <person name="Adriaenssens E.M."/>
            <person name="Foster-Nyarko E."/>
            <person name="Jarju S."/>
            <person name="Secka A."/>
            <person name="Antonio M."/>
            <person name="Oren A."/>
            <person name="Chaudhuri R.R."/>
            <person name="La Ragione R."/>
            <person name="Hildebrand F."/>
            <person name="Pallen M.J."/>
        </authorList>
    </citation>
    <scope>NUCLEOTIDE SEQUENCE</scope>
    <source>
        <strain evidence="9">23406</strain>
    </source>
</reference>
<dbReference type="EC" id="2.7.1.23" evidence="8"/>
<keyword evidence="6 8" id="KW-0520">NAD</keyword>
<keyword evidence="3 8" id="KW-0418">Kinase</keyword>
<dbReference type="FunFam" id="2.60.200.30:FF:000009">
    <property type="entry name" value="Poly(P)/ATP NAD kinase"/>
    <property type="match status" value="1"/>
</dbReference>